<gene>
    <name evidence="3" type="ORF">N1851_023020</name>
</gene>
<evidence type="ECO:0000256" key="1">
    <source>
        <dbReference type="SAM" id="MobiDB-lite"/>
    </source>
</evidence>
<evidence type="ECO:0000313" key="4">
    <source>
        <dbReference type="Proteomes" id="UP001174136"/>
    </source>
</evidence>
<evidence type="ECO:0000259" key="2">
    <source>
        <dbReference type="Pfam" id="PF18701"/>
    </source>
</evidence>
<feature type="compositionally biased region" description="Polar residues" evidence="1">
    <location>
        <begin position="233"/>
        <end position="245"/>
    </location>
</feature>
<sequence>MEAGAISVRAVLVQMEERVFSWDYYQAETECAVNDIIIVQEDAPHNEWKLARVVDVSKDDDGLVRKVTIQIGEWKLGEGGKCLSKPLVVERPIQNHRGKLRCPVCKNKNFARLDKHIESVHDDIHKTKHKSILKMAKQNAKLRALRNLRKSNPQPAMVSTLDLDKLTSSREDEDGEEEEGSGVEKSPGSASPSTSTSSVSSNAHPSQQPCQNCVYLQTKIHRLKDKLHASESQKTLLTPSQKQQSTPLKQQWTPQKQQSTPQTPQSTPQKQQSTPLTPQSTPGSSARKKFERPKTVTDPRTLPRYGIYVFVLVLY</sequence>
<name>A0AA47NVD9_MERPO</name>
<dbReference type="Pfam" id="PF18701">
    <property type="entry name" value="DUF5641"/>
    <property type="match status" value="1"/>
</dbReference>
<dbReference type="AlphaFoldDB" id="A0AA47NVD9"/>
<reference evidence="3" key="1">
    <citation type="journal article" date="2023" name="Front. Mar. Sci.">
        <title>A new Merluccius polli reference genome to investigate the effects of global change in West African waters.</title>
        <authorList>
            <person name="Mateo J.L."/>
            <person name="Blanco-Fernandez C."/>
            <person name="Garcia-Vazquez E."/>
            <person name="Machado-Schiaffino G."/>
        </authorList>
    </citation>
    <scope>NUCLEOTIDE SEQUENCE</scope>
    <source>
        <strain evidence="3">C29</strain>
        <tissue evidence="3">Fin</tissue>
    </source>
</reference>
<feature type="domain" description="DUF5641" evidence="2">
    <location>
        <begin position="26"/>
        <end position="72"/>
    </location>
</feature>
<comment type="caution">
    <text evidence="3">The sequence shown here is derived from an EMBL/GenBank/DDBJ whole genome shotgun (WGS) entry which is preliminary data.</text>
</comment>
<accession>A0AA47NVD9</accession>
<feature type="compositionally biased region" description="Low complexity" evidence="1">
    <location>
        <begin position="183"/>
        <end position="206"/>
    </location>
</feature>
<organism evidence="3 4">
    <name type="scientific">Merluccius polli</name>
    <name type="common">Benguela hake</name>
    <name type="synonym">Merluccius cadenati</name>
    <dbReference type="NCBI Taxonomy" id="89951"/>
    <lineage>
        <taxon>Eukaryota</taxon>
        <taxon>Metazoa</taxon>
        <taxon>Chordata</taxon>
        <taxon>Craniata</taxon>
        <taxon>Vertebrata</taxon>
        <taxon>Euteleostomi</taxon>
        <taxon>Actinopterygii</taxon>
        <taxon>Neopterygii</taxon>
        <taxon>Teleostei</taxon>
        <taxon>Neoteleostei</taxon>
        <taxon>Acanthomorphata</taxon>
        <taxon>Zeiogadaria</taxon>
        <taxon>Gadariae</taxon>
        <taxon>Gadiformes</taxon>
        <taxon>Gadoidei</taxon>
        <taxon>Merlucciidae</taxon>
        <taxon>Merluccius</taxon>
    </lineage>
</organism>
<dbReference type="EMBL" id="JAOPHQ010004272">
    <property type="protein sequence ID" value="KAK0140056.1"/>
    <property type="molecule type" value="Genomic_DNA"/>
</dbReference>
<feature type="region of interest" description="Disordered" evidence="1">
    <location>
        <begin position="233"/>
        <end position="300"/>
    </location>
</feature>
<feature type="compositionally biased region" description="Acidic residues" evidence="1">
    <location>
        <begin position="171"/>
        <end position="181"/>
    </location>
</feature>
<evidence type="ECO:0000313" key="3">
    <source>
        <dbReference type="EMBL" id="KAK0140056.1"/>
    </source>
</evidence>
<protein>
    <recommendedName>
        <fullName evidence="2">DUF5641 domain-containing protein</fullName>
    </recommendedName>
</protein>
<feature type="compositionally biased region" description="Low complexity" evidence="1">
    <location>
        <begin position="246"/>
        <end position="282"/>
    </location>
</feature>
<proteinExistence type="predicted"/>
<keyword evidence="4" id="KW-1185">Reference proteome</keyword>
<feature type="region of interest" description="Disordered" evidence="1">
    <location>
        <begin position="147"/>
        <end position="209"/>
    </location>
</feature>
<dbReference type="InterPro" id="IPR040676">
    <property type="entry name" value="DUF5641"/>
</dbReference>
<dbReference type="Proteomes" id="UP001174136">
    <property type="component" value="Unassembled WGS sequence"/>
</dbReference>